<evidence type="ECO:0000259" key="1">
    <source>
        <dbReference type="PROSITE" id="PS51819"/>
    </source>
</evidence>
<dbReference type="RefSeq" id="WP_039635364.1">
    <property type="nucleotide sequence ID" value="NZ_AYSO01000019.1"/>
</dbReference>
<comment type="caution">
    <text evidence="2">The sequence shown here is derived from an EMBL/GenBank/DDBJ whole genome shotgun (WGS) entry which is preliminary data.</text>
</comment>
<dbReference type="STRING" id="29341.RSJ17_20480"/>
<dbReference type="Pfam" id="PF00903">
    <property type="entry name" value="Glyoxalase"/>
    <property type="match status" value="1"/>
</dbReference>
<dbReference type="Gene3D" id="3.10.180.10">
    <property type="entry name" value="2,3-Dihydroxybiphenyl 1,2-Dioxygenase, domain 1"/>
    <property type="match status" value="1"/>
</dbReference>
<dbReference type="InterPro" id="IPR029068">
    <property type="entry name" value="Glyas_Bleomycin-R_OHBP_Dase"/>
</dbReference>
<accession>A0A0C1UCV4</accession>
<proteinExistence type="predicted"/>
<keyword evidence="3" id="KW-1185">Reference proteome</keyword>
<evidence type="ECO:0000313" key="3">
    <source>
        <dbReference type="Proteomes" id="UP000031366"/>
    </source>
</evidence>
<organism evidence="2 3">
    <name type="scientific">Clostridium argentinense CDC 2741</name>
    <dbReference type="NCBI Taxonomy" id="1418104"/>
    <lineage>
        <taxon>Bacteria</taxon>
        <taxon>Bacillati</taxon>
        <taxon>Bacillota</taxon>
        <taxon>Clostridia</taxon>
        <taxon>Eubacteriales</taxon>
        <taxon>Clostridiaceae</taxon>
        <taxon>Clostridium</taxon>
    </lineage>
</organism>
<protein>
    <submittedName>
        <fullName evidence="2">Glyoxalase-like domain protein</fullName>
    </submittedName>
</protein>
<name>A0A0C1UCV4_9CLOT</name>
<dbReference type="InterPro" id="IPR004360">
    <property type="entry name" value="Glyas_Fos-R_dOase_dom"/>
</dbReference>
<dbReference type="InterPro" id="IPR037523">
    <property type="entry name" value="VOC_core"/>
</dbReference>
<gene>
    <name evidence="2" type="ORF">U732_2754</name>
</gene>
<dbReference type="SUPFAM" id="SSF54593">
    <property type="entry name" value="Glyoxalase/Bleomycin resistance protein/Dihydroxybiphenyl dioxygenase"/>
    <property type="match status" value="1"/>
</dbReference>
<feature type="domain" description="VOC" evidence="1">
    <location>
        <begin position="4"/>
        <end position="121"/>
    </location>
</feature>
<dbReference type="OrthoDB" id="9788468at2"/>
<reference evidence="2 3" key="1">
    <citation type="journal article" date="2015" name="Infect. Genet. Evol.">
        <title>Genomic sequences of six botulinum neurotoxin-producing strains representing three clostridial species illustrate the mobility and diversity of botulinum neurotoxin genes.</title>
        <authorList>
            <person name="Smith T.J."/>
            <person name="Hill K.K."/>
            <person name="Xie G."/>
            <person name="Foley B.T."/>
            <person name="Williamson C.H."/>
            <person name="Foster J.T."/>
            <person name="Johnson S.L."/>
            <person name="Chertkov O."/>
            <person name="Teshima H."/>
            <person name="Gibbons H.S."/>
            <person name="Johnsky L.A."/>
            <person name="Karavis M.A."/>
            <person name="Smith L.A."/>
        </authorList>
    </citation>
    <scope>NUCLEOTIDE SEQUENCE [LARGE SCALE GENOMIC DNA]</scope>
    <source>
        <strain evidence="2 3">CDC 2741</strain>
    </source>
</reference>
<dbReference type="AlphaFoldDB" id="A0A0C1UCV4"/>
<dbReference type="EMBL" id="AYSO01000019">
    <property type="protein sequence ID" value="KIE45345.1"/>
    <property type="molecule type" value="Genomic_DNA"/>
</dbReference>
<evidence type="ECO:0000313" key="2">
    <source>
        <dbReference type="EMBL" id="KIE45345.1"/>
    </source>
</evidence>
<dbReference type="Proteomes" id="UP000031366">
    <property type="component" value="Unassembled WGS sequence"/>
</dbReference>
<dbReference type="PROSITE" id="PS51819">
    <property type="entry name" value="VOC"/>
    <property type="match status" value="1"/>
</dbReference>
<sequence length="121" mass="13869">MFKKLECVSLYTSDIKSSVDFYTALGLKENWKIERKLDNGKLWTLIGLKFPEKNSSELVLQNNDDINVTDIEIYVDDVVDTYNNLSENPNVNWIREPFKTESGHVAVLEAPDKNVFVLVGK</sequence>